<protein>
    <submittedName>
        <fullName evidence="2">Uncharacterized protein</fullName>
    </submittedName>
</protein>
<sequence length="69" mass="8013">MGKLSSINETNLSGAAELTFMLGLQGSLLNHGHECTRQRWWLLFFFVLCSVLKTCRIIFYSLRYIHLSF</sequence>
<keyword evidence="1" id="KW-0472">Membrane</keyword>
<proteinExistence type="predicted"/>
<dbReference type="AlphaFoldDB" id="A0A2K1XPA4"/>
<gene>
    <name evidence="2" type="ORF">POPTR_014G023700</name>
</gene>
<dbReference type="InParanoid" id="A0A2K1XPA4"/>
<organism evidence="2 3">
    <name type="scientific">Populus trichocarpa</name>
    <name type="common">Western balsam poplar</name>
    <name type="synonym">Populus balsamifera subsp. trichocarpa</name>
    <dbReference type="NCBI Taxonomy" id="3694"/>
    <lineage>
        <taxon>Eukaryota</taxon>
        <taxon>Viridiplantae</taxon>
        <taxon>Streptophyta</taxon>
        <taxon>Embryophyta</taxon>
        <taxon>Tracheophyta</taxon>
        <taxon>Spermatophyta</taxon>
        <taxon>Magnoliopsida</taxon>
        <taxon>eudicotyledons</taxon>
        <taxon>Gunneridae</taxon>
        <taxon>Pentapetalae</taxon>
        <taxon>rosids</taxon>
        <taxon>fabids</taxon>
        <taxon>Malpighiales</taxon>
        <taxon>Salicaceae</taxon>
        <taxon>Saliceae</taxon>
        <taxon>Populus</taxon>
    </lineage>
</organism>
<feature type="transmembrane region" description="Helical" evidence="1">
    <location>
        <begin position="41"/>
        <end position="62"/>
    </location>
</feature>
<evidence type="ECO:0000313" key="3">
    <source>
        <dbReference type="Proteomes" id="UP000006729"/>
    </source>
</evidence>
<keyword evidence="1" id="KW-1133">Transmembrane helix</keyword>
<evidence type="ECO:0000313" key="2">
    <source>
        <dbReference type="EMBL" id="PNT02615.1"/>
    </source>
</evidence>
<dbReference type="Proteomes" id="UP000006729">
    <property type="component" value="Chromosome 14"/>
</dbReference>
<reference evidence="2 3" key="1">
    <citation type="journal article" date="2006" name="Science">
        <title>The genome of black cottonwood, Populus trichocarpa (Torr. &amp; Gray).</title>
        <authorList>
            <person name="Tuskan G.A."/>
            <person name="Difazio S."/>
            <person name="Jansson S."/>
            <person name="Bohlmann J."/>
            <person name="Grigoriev I."/>
            <person name="Hellsten U."/>
            <person name="Putnam N."/>
            <person name="Ralph S."/>
            <person name="Rombauts S."/>
            <person name="Salamov A."/>
            <person name="Schein J."/>
            <person name="Sterck L."/>
            <person name="Aerts A."/>
            <person name="Bhalerao R.R."/>
            <person name="Bhalerao R.P."/>
            <person name="Blaudez D."/>
            <person name="Boerjan W."/>
            <person name="Brun A."/>
            <person name="Brunner A."/>
            <person name="Busov V."/>
            <person name="Campbell M."/>
            <person name="Carlson J."/>
            <person name="Chalot M."/>
            <person name="Chapman J."/>
            <person name="Chen G.L."/>
            <person name="Cooper D."/>
            <person name="Coutinho P.M."/>
            <person name="Couturier J."/>
            <person name="Covert S."/>
            <person name="Cronk Q."/>
            <person name="Cunningham R."/>
            <person name="Davis J."/>
            <person name="Degroeve S."/>
            <person name="Dejardin A."/>
            <person name="Depamphilis C."/>
            <person name="Detter J."/>
            <person name="Dirks B."/>
            <person name="Dubchak I."/>
            <person name="Duplessis S."/>
            <person name="Ehlting J."/>
            <person name="Ellis B."/>
            <person name="Gendler K."/>
            <person name="Goodstein D."/>
            <person name="Gribskov M."/>
            <person name="Grimwood J."/>
            <person name="Groover A."/>
            <person name="Gunter L."/>
            <person name="Hamberger B."/>
            <person name="Heinze B."/>
            <person name="Helariutta Y."/>
            <person name="Henrissat B."/>
            <person name="Holligan D."/>
            <person name="Holt R."/>
            <person name="Huang W."/>
            <person name="Islam-Faridi N."/>
            <person name="Jones S."/>
            <person name="Jones-Rhoades M."/>
            <person name="Jorgensen R."/>
            <person name="Joshi C."/>
            <person name="Kangasjarvi J."/>
            <person name="Karlsson J."/>
            <person name="Kelleher C."/>
            <person name="Kirkpatrick R."/>
            <person name="Kirst M."/>
            <person name="Kohler A."/>
            <person name="Kalluri U."/>
            <person name="Larimer F."/>
            <person name="Leebens-Mack J."/>
            <person name="Leple J.C."/>
            <person name="Locascio P."/>
            <person name="Lou Y."/>
            <person name="Lucas S."/>
            <person name="Martin F."/>
            <person name="Montanini B."/>
            <person name="Napoli C."/>
            <person name="Nelson D.R."/>
            <person name="Nelson C."/>
            <person name="Nieminen K."/>
            <person name="Nilsson O."/>
            <person name="Pereda V."/>
            <person name="Peter G."/>
            <person name="Philippe R."/>
            <person name="Pilate G."/>
            <person name="Poliakov A."/>
            <person name="Razumovskaya J."/>
            <person name="Richardson P."/>
            <person name="Rinaldi C."/>
            <person name="Ritland K."/>
            <person name="Rouze P."/>
            <person name="Ryaboy D."/>
            <person name="Schmutz J."/>
            <person name="Schrader J."/>
            <person name="Segerman B."/>
            <person name="Shin H."/>
            <person name="Siddiqui A."/>
            <person name="Sterky F."/>
            <person name="Terry A."/>
            <person name="Tsai C.J."/>
            <person name="Uberbacher E."/>
            <person name="Unneberg P."/>
            <person name="Vahala J."/>
            <person name="Wall K."/>
            <person name="Wessler S."/>
            <person name="Yang G."/>
            <person name="Yin T."/>
            <person name="Douglas C."/>
            <person name="Marra M."/>
            <person name="Sandberg G."/>
            <person name="Van de Peer Y."/>
            <person name="Rokhsar D."/>
        </authorList>
    </citation>
    <scope>NUCLEOTIDE SEQUENCE [LARGE SCALE GENOMIC DNA]</scope>
    <source>
        <strain evidence="3">cv. Nisqually</strain>
    </source>
</reference>
<keyword evidence="1" id="KW-0812">Transmembrane</keyword>
<name>A0A2K1XPA4_POPTR</name>
<accession>A0A2K1XPA4</accession>
<keyword evidence="3" id="KW-1185">Reference proteome</keyword>
<evidence type="ECO:0000256" key="1">
    <source>
        <dbReference type="SAM" id="Phobius"/>
    </source>
</evidence>
<dbReference type="EMBL" id="CM009303">
    <property type="protein sequence ID" value="PNT02615.1"/>
    <property type="molecule type" value="Genomic_DNA"/>
</dbReference>